<comment type="caution">
    <text evidence="2">The sequence shown here is derived from an EMBL/GenBank/DDBJ whole genome shotgun (WGS) entry which is preliminary data.</text>
</comment>
<evidence type="ECO:0000313" key="2">
    <source>
        <dbReference type="EMBL" id="NEN74034.1"/>
    </source>
</evidence>
<gene>
    <name evidence="2" type="ORF">G3W53_29295</name>
</gene>
<accession>A0A8T6QGL1</accession>
<dbReference type="Proteomes" id="UP000471360">
    <property type="component" value="Unassembled WGS sequence"/>
</dbReference>
<reference evidence="2 3" key="1">
    <citation type="submission" date="2020-02" db="EMBL/GenBank/DDBJ databases">
        <authorList>
            <person name="Subbiah M."/>
            <person name="Call D."/>
        </authorList>
    </citation>
    <scope>NUCLEOTIDE SEQUENCE [LARGE SCALE GENOMIC DNA]</scope>
    <source>
        <strain evidence="2 3">8375wB1</strain>
    </source>
</reference>
<protein>
    <submittedName>
        <fullName evidence="2">Cobalt-zinc-cadmium resistance protein</fullName>
    </submittedName>
</protein>
<evidence type="ECO:0000313" key="3">
    <source>
        <dbReference type="Proteomes" id="UP000471360"/>
    </source>
</evidence>
<feature type="region of interest" description="Disordered" evidence="1">
    <location>
        <begin position="1"/>
        <end position="28"/>
    </location>
</feature>
<dbReference type="AlphaFoldDB" id="A0A8T6QGL1"/>
<evidence type="ECO:0000256" key="1">
    <source>
        <dbReference type="SAM" id="MobiDB-lite"/>
    </source>
</evidence>
<organism evidence="2 3">
    <name type="scientific">Escherichia coli</name>
    <dbReference type="NCBI Taxonomy" id="562"/>
    <lineage>
        <taxon>Bacteria</taxon>
        <taxon>Pseudomonadati</taxon>
        <taxon>Pseudomonadota</taxon>
        <taxon>Gammaproteobacteria</taxon>
        <taxon>Enterobacterales</taxon>
        <taxon>Enterobacteriaceae</taxon>
        <taxon>Escherichia</taxon>
    </lineage>
</organism>
<sequence>RNQGQKYAAQGSFLLKSEMEKGEASHEH</sequence>
<proteinExistence type="predicted"/>
<dbReference type="EMBL" id="JAAGYP010000450">
    <property type="protein sequence ID" value="NEN74034.1"/>
    <property type="molecule type" value="Genomic_DNA"/>
</dbReference>
<feature type="non-terminal residue" evidence="2">
    <location>
        <position position="1"/>
    </location>
</feature>
<name>A0A8T6QGL1_ECOLX</name>
<feature type="compositionally biased region" description="Basic and acidic residues" evidence="1">
    <location>
        <begin position="17"/>
        <end position="28"/>
    </location>
</feature>